<reference evidence="7 8" key="1">
    <citation type="submission" date="2018-08" db="EMBL/GenBank/DDBJ databases">
        <title>The metabolism and importance of syntrophic acetate oxidation coupled to methane or sulfide production in haloalkaline environments.</title>
        <authorList>
            <person name="Timmers P.H.A."/>
            <person name="Vavourakis C.D."/>
            <person name="Sorokin D.Y."/>
            <person name="Sinninghe Damste J.S."/>
            <person name="Muyzer G."/>
            <person name="Stams A.J.M."/>
            <person name="Plugge C.M."/>
        </authorList>
    </citation>
    <scope>NUCLEOTIDE SEQUENCE [LARGE SCALE GENOMIC DNA]</scope>
    <source>
        <strain evidence="7">MSAO_Arc3</strain>
    </source>
</reference>
<evidence type="ECO:0000256" key="2">
    <source>
        <dbReference type="ARBA" id="ARBA00022694"/>
    </source>
</evidence>
<evidence type="ECO:0000256" key="6">
    <source>
        <dbReference type="HAMAP-Rule" id="MF_00754"/>
    </source>
</evidence>
<evidence type="ECO:0000313" key="8">
    <source>
        <dbReference type="Proteomes" id="UP000284763"/>
    </source>
</evidence>
<keyword evidence="4 6" id="KW-0255">Endonuclease</keyword>
<comment type="similarity">
    <text evidence="6">Belongs to the eukaryotic/archaeal RNase P protein component 1 family.</text>
</comment>
<accession>A0A424YMG5</accession>
<dbReference type="InterPro" id="IPR002730">
    <property type="entry name" value="Rpp29/RNP1"/>
</dbReference>
<dbReference type="GO" id="GO:0004526">
    <property type="term" value="F:ribonuclease P activity"/>
    <property type="evidence" value="ECO:0007669"/>
    <property type="project" value="UniProtKB-UniRule"/>
</dbReference>
<protein>
    <recommendedName>
        <fullName evidence="6">Ribonuclease P protein component 1</fullName>
        <shortName evidence="6">RNase P component 1</shortName>
        <ecNumber evidence="6">3.1.26.5</ecNumber>
    </recommendedName>
    <alternativeName>
        <fullName evidence="6">Rpp29</fullName>
    </alternativeName>
</protein>
<keyword evidence="3 6" id="KW-0540">Nuclease</keyword>
<keyword evidence="2 6" id="KW-0819">tRNA processing</keyword>
<dbReference type="InterPro" id="IPR036980">
    <property type="entry name" value="RNase_P/MRP_Rpp29_sf"/>
</dbReference>
<comment type="subunit">
    <text evidence="6">Consists of a catalytic RNA component and at least 4-5 protein subunits.</text>
</comment>
<keyword evidence="1 6" id="KW-0963">Cytoplasm</keyword>
<proteinExistence type="inferred from homology"/>
<dbReference type="GO" id="GO:0005737">
    <property type="term" value="C:cytoplasm"/>
    <property type="evidence" value="ECO:0007669"/>
    <property type="project" value="UniProtKB-SubCell"/>
</dbReference>
<dbReference type="GO" id="GO:0001682">
    <property type="term" value="P:tRNA 5'-leader removal"/>
    <property type="evidence" value="ECO:0007669"/>
    <property type="project" value="UniProtKB-UniRule"/>
</dbReference>
<evidence type="ECO:0000256" key="5">
    <source>
        <dbReference type="ARBA" id="ARBA00022801"/>
    </source>
</evidence>
<evidence type="ECO:0000256" key="4">
    <source>
        <dbReference type="ARBA" id="ARBA00022759"/>
    </source>
</evidence>
<dbReference type="InterPro" id="IPR023534">
    <property type="entry name" value="Rof/RNase_P-like"/>
</dbReference>
<dbReference type="EMBL" id="QZAB01000580">
    <property type="protein sequence ID" value="RQD80054.1"/>
    <property type="molecule type" value="Genomic_DNA"/>
</dbReference>
<evidence type="ECO:0000256" key="1">
    <source>
        <dbReference type="ARBA" id="ARBA00022490"/>
    </source>
</evidence>
<comment type="caution">
    <text evidence="7">The sequence shown here is derived from an EMBL/GenBank/DDBJ whole genome shotgun (WGS) entry which is preliminary data.</text>
</comment>
<dbReference type="Pfam" id="PF01868">
    <property type="entry name" value="RNase_P-MRP_p29"/>
    <property type="match status" value="1"/>
</dbReference>
<gene>
    <name evidence="6" type="primary">rnp1</name>
    <name evidence="7" type="ORF">D5R95_09045</name>
</gene>
<dbReference type="EC" id="3.1.26.5" evidence="6"/>
<dbReference type="HAMAP" id="MF_00754">
    <property type="entry name" value="RNase_P_1"/>
    <property type="match status" value="1"/>
</dbReference>
<evidence type="ECO:0000313" key="7">
    <source>
        <dbReference type="EMBL" id="RQD80054.1"/>
    </source>
</evidence>
<dbReference type="SUPFAM" id="SSF101744">
    <property type="entry name" value="Rof/RNase P subunit-like"/>
    <property type="match status" value="1"/>
</dbReference>
<keyword evidence="5 6" id="KW-0378">Hydrolase</keyword>
<comment type="function">
    <text evidence="6">Part of ribonuclease P, a protein complex that generates mature tRNA molecules by cleaving their 5'-ends.</text>
</comment>
<sequence>MKISPSNLIFHEIIGLNVQIQDSSNKYNIGIDGRVVDETQNTVVIETDKGEKRIQKKGTKFVFQIHYNSIPKKVQVEGNLLHSQPENRIKNIMKIRMR</sequence>
<dbReference type="GO" id="GO:0030677">
    <property type="term" value="C:ribonuclease P complex"/>
    <property type="evidence" value="ECO:0007669"/>
    <property type="project" value="UniProtKB-UniRule"/>
</dbReference>
<dbReference type="AlphaFoldDB" id="A0A424YMG5"/>
<evidence type="ECO:0000256" key="3">
    <source>
        <dbReference type="ARBA" id="ARBA00022722"/>
    </source>
</evidence>
<dbReference type="Gene3D" id="2.30.30.210">
    <property type="entry name" value="Ribonuclease P/MRP, subunit p29"/>
    <property type="match status" value="1"/>
</dbReference>
<dbReference type="SMART" id="SM00538">
    <property type="entry name" value="POP4"/>
    <property type="match status" value="1"/>
</dbReference>
<comment type="subcellular location">
    <subcellularLocation>
        <location evidence="6">Cytoplasm</location>
    </subcellularLocation>
</comment>
<comment type="catalytic activity">
    <reaction evidence="6">
        <text>Endonucleolytic cleavage of RNA, removing 5'-extranucleotides from tRNA precursor.</text>
        <dbReference type="EC" id="3.1.26.5"/>
    </reaction>
</comment>
<dbReference type="Proteomes" id="UP000284763">
    <property type="component" value="Unassembled WGS sequence"/>
</dbReference>
<dbReference type="NCBIfam" id="NF046110">
    <property type="entry name" value="RNaseP1Mthb"/>
    <property type="match status" value="1"/>
</dbReference>
<dbReference type="GO" id="GO:0003723">
    <property type="term" value="F:RNA binding"/>
    <property type="evidence" value="ECO:0007669"/>
    <property type="project" value="InterPro"/>
</dbReference>
<dbReference type="RefSeq" id="WP_259135626.1">
    <property type="nucleotide sequence ID" value="NZ_JANUCS010000020.1"/>
</dbReference>
<dbReference type="InterPro" id="IPR023538">
    <property type="entry name" value="RNP1"/>
</dbReference>
<organism evidence="7 8">
    <name type="scientific">Methanosalsum natronophilum</name>
    <dbReference type="NCBI Taxonomy" id="768733"/>
    <lineage>
        <taxon>Archaea</taxon>
        <taxon>Methanobacteriati</taxon>
        <taxon>Methanobacteriota</taxon>
        <taxon>Stenosarchaea group</taxon>
        <taxon>Methanomicrobia</taxon>
        <taxon>Methanosarcinales</taxon>
        <taxon>Methanosarcinaceae</taxon>
        <taxon>Methanosalsum</taxon>
    </lineage>
</organism>
<name>A0A424YMG5_9EURY</name>